<dbReference type="GO" id="GO:0034256">
    <property type="term" value="F:chlorophyll(ide) b reductase activity"/>
    <property type="evidence" value="ECO:0007669"/>
    <property type="project" value="TreeGrafter"/>
</dbReference>
<evidence type="ECO:0000256" key="1">
    <source>
        <dbReference type="SAM" id="Phobius"/>
    </source>
</evidence>
<dbReference type="Pfam" id="PF00106">
    <property type="entry name" value="adh_short"/>
    <property type="match status" value="1"/>
</dbReference>
<gene>
    <name evidence="2" type="ORF">WJX81_006421</name>
</gene>
<reference evidence="2 3" key="1">
    <citation type="journal article" date="2024" name="Nat. Commun.">
        <title>Phylogenomics reveals the evolutionary origins of lichenization in chlorophyte algae.</title>
        <authorList>
            <person name="Puginier C."/>
            <person name="Libourel C."/>
            <person name="Otte J."/>
            <person name="Skaloud P."/>
            <person name="Haon M."/>
            <person name="Grisel S."/>
            <person name="Petersen M."/>
            <person name="Berrin J.G."/>
            <person name="Delaux P.M."/>
            <person name="Dal Grande F."/>
            <person name="Keller J."/>
        </authorList>
    </citation>
    <scope>NUCLEOTIDE SEQUENCE [LARGE SCALE GENOMIC DNA]</scope>
    <source>
        <strain evidence="2 3">SAG 245.80</strain>
    </source>
</reference>
<dbReference type="AlphaFoldDB" id="A0AAW1RUT6"/>
<dbReference type="InterPro" id="IPR036291">
    <property type="entry name" value="NAD(P)-bd_dom_sf"/>
</dbReference>
<evidence type="ECO:0000313" key="3">
    <source>
        <dbReference type="Proteomes" id="UP001445335"/>
    </source>
</evidence>
<evidence type="ECO:0000313" key="2">
    <source>
        <dbReference type="EMBL" id="KAK9837490.1"/>
    </source>
</evidence>
<dbReference type="PANTHER" id="PTHR24314">
    <property type="entry name" value="NON-SPECIFIC LIPID TRANSFER PROTEIN-RELATED"/>
    <property type="match status" value="1"/>
</dbReference>
<dbReference type="PRINTS" id="PR00081">
    <property type="entry name" value="GDHRDH"/>
</dbReference>
<dbReference type="EMBL" id="JALJOU010000021">
    <property type="protein sequence ID" value="KAK9837490.1"/>
    <property type="molecule type" value="Genomic_DNA"/>
</dbReference>
<dbReference type="InterPro" id="IPR002347">
    <property type="entry name" value="SDR_fam"/>
</dbReference>
<feature type="transmembrane region" description="Helical" evidence="1">
    <location>
        <begin position="130"/>
        <end position="152"/>
    </location>
</feature>
<name>A0AAW1RUT6_9CHLO</name>
<dbReference type="PANTHER" id="PTHR24314:SF21">
    <property type="entry name" value="CHLOROPHYLL(IDE) B REDUCTASE NYC1, CHLOROPLASTIC-RELATED"/>
    <property type="match status" value="1"/>
</dbReference>
<feature type="transmembrane region" description="Helical" evidence="1">
    <location>
        <begin position="466"/>
        <end position="488"/>
    </location>
</feature>
<evidence type="ECO:0008006" key="4">
    <source>
        <dbReference type="Google" id="ProtNLM"/>
    </source>
</evidence>
<dbReference type="CDD" id="cd05233">
    <property type="entry name" value="SDR_c"/>
    <property type="match status" value="1"/>
</dbReference>
<proteinExistence type="predicted"/>
<dbReference type="GO" id="GO:0010304">
    <property type="term" value="P:PSII associated light-harvesting complex II catabolic process"/>
    <property type="evidence" value="ECO:0007669"/>
    <property type="project" value="TreeGrafter"/>
</dbReference>
<sequence length="491" mass="51348">MPAERAPIAARRGAQPVASNISGFQRRKSAAAVVRVEGAARLRSSPGLSKLAGAAKRASLEKPAQAARQRKDSAALNSAALAVAQPRRAALPSPLAWAAAVPDLDGLHKPVGLVLASAFVLSASVQMSSAGAAAGGVSALTGAAIGVLFAALNRFGMRRFWAAPRAPLNVVVTGGTRGIGKAIAREFLLAGDRVVITSRTAAGVRRAIAELRSEVSPDVWVAGVACDVASPSGVQRLVESASVQLGSINVWINNAGCSGSFQAFMDATPEQLRAVVTTNLQGSLLCTRAAMRAMAKQPGGGHVFNMDGAGADGMATPQYAAYGATKAGIAQLMGSLKAEAAQQGVPVGVHTLSPGMVLTDLLLEGASDTNKQIFNILCEQPETVAAFLVPRVRTVAARREAGRYIRYLTIARALERLITAPMNANRFFDREGRRLYAKERERMYGQKKRRTERLAARAARRSRTLALAYSASVAASYLILVVNAAAALPHS</sequence>
<keyword evidence="1" id="KW-0472">Membrane</keyword>
<comment type="caution">
    <text evidence="2">The sequence shown here is derived from an EMBL/GenBank/DDBJ whole genome shotgun (WGS) entry which is preliminary data.</text>
</comment>
<keyword evidence="1" id="KW-1133">Transmembrane helix</keyword>
<keyword evidence="1" id="KW-0812">Transmembrane</keyword>
<protein>
    <recommendedName>
        <fullName evidence="4">Chlorophyll b reductase</fullName>
    </recommendedName>
</protein>
<dbReference type="GO" id="GO:0015996">
    <property type="term" value="P:chlorophyll catabolic process"/>
    <property type="evidence" value="ECO:0007669"/>
    <property type="project" value="TreeGrafter"/>
</dbReference>
<dbReference type="InterPro" id="IPR052625">
    <property type="entry name" value="Chl_b_Red"/>
</dbReference>
<organism evidence="2 3">
    <name type="scientific">Elliptochloris bilobata</name>
    <dbReference type="NCBI Taxonomy" id="381761"/>
    <lineage>
        <taxon>Eukaryota</taxon>
        <taxon>Viridiplantae</taxon>
        <taxon>Chlorophyta</taxon>
        <taxon>core chlorophytes</taxon>
        <taxon>Trebouxiophyceae</taxon>
        <taxon>Trebouxiophyceae incertae sedis</taxon>
        <taxon>Elliptochloris clade</taxon>
        <taxon>Elliptochloris</taxon>
    </lineage>
</organism>
<dbReference type="SUPFAM" id="SSF51735">
    <property type="entry name" value="NAD(P)-binding Rossmann-fold domains"/>
    <property type="match status" value="1"/>
</dbReference>
<keyword evidence="3" id="KW-1185">Reference proteome</keyword>
<dbReference type="Gene3D" id="3.40.50.720">
    <property type="entry name" value="NAD(P)-binding Rossmann-like Domain"/>
    <property type="match status" value="1"/>
</dbReference>
<dbReference type="Proteomes" id="UP001445335">
    <property type="component" value="Unassembled WGS sequence"/>
</dbReference>
<accession>A0AAW1RUT6</accession>